<dbReference type="Pfam" id="PF06005">
    <property type="entry name" value="ZapB"/>
    <property type="match status" value="1"/>
</dbReference>
<evidence type="ECO:0000256" key="2">
    <source>
        <dbReference type="SAM" id="Coils"/>
    </source>
</evidence>
<keyword evidence="1 2" id="KW-0175">Coiled coil</keyword>
<sequence length="158" mass="17785">MLTVEQIRQLEEKVRKMVEFIGKLKSENASLKERLSNSIERIENLEELLKKYKESQQEIEEGILSTLDHLNQIEDEIISSKEDSSGSAPLHDASGESTIEAVSNFAEEKEQHTDTPKGEDTAKEPDNNDLFVDENNSESEEKNGDIPAPPPSSQLDIF</sequence>
<name>A0ABU9UD03_9SPIR</name>
<dbReference type="GO" id="GO:0051301">
    <property type="term" value="P:cell division"/>
    <property type="evidence" value="ECO:0007669"/>
    <property type="project" value="UniProtKB-KW"/>
</dbReference>
<dbReference type="RefSeq" id="WP_420070004.1">
    <property type="nucleotide sequence ID" value="NZ_JBCHKQ010000004.1"/>
</dbReference>
<dbReference type="EMBL" id="JBCHKQ010000004">
    <property type="protein sequence ID" value="MEM5948552.1"/>
    <property type="molecule type" value="Genomic_DNA"/>
</dbReference>
<keyword evidence="5" id="KW-1185">Reference proteome</keyword>
<organism evidence="4 5">
    <name type="scientific">Rarispira pelagica</name>
    <dbReference type="NCBI Taxonomy" id="3141764"/>
    <lineage>
        <taxon>Bacteria</taxon>
        <taxon>Pseudomonadati</taxon>
        <taxon>Spirochaetota</taxon>
        <taxon>Spirochaetia</taxon>
        <taxon>Winmispirales</taxon>
        <taxon>Winmispiraceae</taxon>
        <taxon>Rarispira</taxon>
    </lineage>
</organism>
<evidence type="ECO:0000313" key="5">
    <source>
        <dbReference type="Proteomes" id="UP001466331"/>
    </source>
</evidence>
<evidence type="ECO:0000256" key="1">
    <source>
        <dbReference type="ARBA" id="ARBA00023054"/>
    </source>
</evidence>
<feature type="compositionally biased region" description="Basic and acidic residues" evidence="3">
    <location>
        <begin position="106"/>
        <end position="126"/>
    </location>
</feature>
<dbReference type="Proteomes" id="UP001466331">
    <property type="component" value="Unassembled WGS sequence"/>
</dbReference>
<feature type="coiled-coil region" evidence="2">
    <location>
        <begin position="7"/>
        <end position="65"/>
    </location>
</feature>
<feature type="region of interest" description="Disordered" evidence="3">
    <location>
        <begin position="75"/>
        <end position="158"/>
    </location>
</feature>
<accession>A0ABU9UD03</accession>
<evidence type="ECO:0000313" key="4">
    <source>
        <dbReference type="EMBL" id="MEM5948552.1"/>
    </source>
</evidence>
<gene>
    <name evidence="4" type="ORF">WKV44_08340</name>
</gene>
<comment type="caution">
    <text evidence="4">The sequence shown here is derived from an EMBL/GenBank/DDBJ whole genome shotgun (WGS) entry which is preliminary data.</text>
</comment>
<proteinExistence type="predicted"/>
<reference evidence="4 5" key="1">
    <citation type="submission" date="2024-03" db="EMBL/GenBank/DDBJ databases">
        <title>Ignisphaera cupida sp. nov., a hyperthermophilic hydrolytic archaeon from a hot spring of Kamchatka, and proposal of Ignisphaeraceae fam. nov.</title>
        <authorList>
            <person name="Podosokorskaya O.A."/>
            <person name="Elcheninov A.G."/>
            <person name="Maltseva A.I."/>
            <person name="Zayulina K.S."/>
            <person name="Novikov A."/>
            <person name="Merkel A.Y."/>
        </authorList>
    </citation>
    <scope>NUCLEOTIDE SEQUENCE [LARGE SCALE GENOMIC DNA]</scope>
    <source>
        <strain evidence="4 5">38H-sp</strain>
    </source>
</reference>
<keyword evidence="4" id="KW-0132">Cell division</keyword>
<protein>
    <submittedName>
        <fullName evidence="4">Cell division protein ZapB</fullName>
    </submittedName>
</protein>
<evidence type="ECO:0000256" key="3">
    <source>
        <dbReference type="SAM" id="MobiDB-lite"/>
    </source>
</evidence>
<keyword evidence="4" id="KW-0131">Cell cycle</keyword>
<dbReference type="InterPro" id="IPR009252">
    <property type="entry name" value="Cell_div_ZapB"/>
</dbReference>